<comment type="cofactor">
    <cofactor evidence="1">
        <name>Mn(2+)</name>
        <dbReference type="ChEBI" id="CHEBI:29035"/>
    </cofactor>
</comment>
<dbReference type="InterPro" id="IPR020561">
    <property type="entry name" value="PRibGlycinamid_synth_ATP-grasp"/>
</dbReference>
<dbReference type="InterPro" id="IPR037123">
    <property type="entry name" value="PRibGlycinamide_synth_C_sf"/>
</dbReference>
<dbReference type="EC" id="6.3.4.13" evidence="4 12"/>
<feature type="domain" description="ATP-grasp" evidence="14">
    <location>
        <begin position="107"/>
        <end position="305"/>
    </location>
</feature>
<proteinExistence type="inferred from homology"/>
<dbReference type="InterPro" id="IPR013815">
    <property type="entry name" value="ATP_grasp_subdomain_1"/>
</dbReference>
<dbReference type="RefSeq" id="WP_018979090.1">
    <property type="nucleotide sequence ID" value="NZ_BAQD01000040.1"/>
</dbReference>
<keyword evidence="8 13" id="KW-0067">ATP-binding</keyword>
<dbReference type="InterPro" id="IPR020559">
    <property type="entry name" value="PRibGlycinamide_synth_CS"/>
</dbReference>
<evidence type="ECO:0000256" key="8">
    <source>
        <dbReference type="ARBA" id="ARBA00022840"/>
    </source>
</evidence>
<dbReference type="InterPro" id="IPR016185">
    <property type="entry name" value="PreATP-grasp_dom_sf"/>
</dbReference>
<evidence type="ECO:0000256" key="12">
    <source>
        <dbReference type="HAMAP-Rule" id="MF_00138"/>
    </source>
</evidence>
<evidence type="ECO:0000256" key="13">
    <source>
        <dbReference type="PROSITE-ProRule" id="PRU00409"/>
    </source>
</evidence>
<dbReference type="PANTHER" id="PTHR43472:SF1">
    <property type="entry name" value="PHOSPHORIBOSYLAMINE--GLYCINE LIGASE, CHLOROPLASTIC"/>
    <property type="match status" value="1"/>
</dbReference>
<dbReference type="Pfam" id="PF02844">
    <property type="entry name" value="GARS_N"/>
    <property type="match status" value="1"/>
</dbReference>
<comment type="similarity">
    <text evidence="9 12">Belongs to the GARS family.</text>
</comment>
<evidence type="ECO:0000256" key="6">
    <source>
        <dbReference type="ARBA" id="ARBA00022741"/>
    </source>
</evidence>
<evidence type="ECO:0000256" key="10">
    <source>
        <dbReference type="ARBA" id="ARBA00042242"/>
    </source>
</evidence>
<dbReference type="Gene3D" id="3.30.1490.20">
    <property type="entry name" value="ATP-grasp fold, A domain"/>
    <property type="match status" value="1"/>
</dbReference>
<comment type="cofactor">
    <cofactor evidence="2">
        <name>Mg(2+)</name>
        <dbReference type="ChEBI" id="CHEBI:18420"/>
    </cofactor>
</comment>
<keyword evidence="16" id="KW-1185">Reference proteome</keyword>
<dbReference type="NCBIfam" id="TIGR00877">
    <property type="entry name" value="purD"/>
    <property type="match status" value="1"/>
</dbReference>
<gene>
    <name evidence="12" type="primary">purD</name>
    <name evidence="15" type="ORF">AA15669_1453</name>
</gene>
<accession>A0ABQ0P083</accession>
<evidence type="ECO:0000256" key="11">
    <source>
        <dbReference type="ARBA" id="ARBA00042864"/>
    </source>
</evidence>
<reference evidence="15" key="1">
    <citation type="submission" date="2013-04" db="EMBL/GenBank/DDBJ databases">
        <title>The genome sequencing project of 58 acetic acid bacteria.</title>
        <authorList>
            <person name="Okamoto-Kainuma A."/>
            <person name="Ishikawa M."/>
            <person name="Umino S."/>
            <person name="Koizumi Y."/>
            <person name="Shiwa Y."/>
            <person name="Yoshikawa H."/>
            <person name="Matsutani M."/>
            <person name="Matsushita K."/>
        </authorList>
    </citation>
    <scope>NUCLEOTIDE SEQUENCE</scope>
    <source>
        <strain evidence="15">DSM 15669</strain>
    </source>
</reference>
<keyword evidence="6 13" id="KW-0547">Nucleotide-binding</keyword>
<evidence type="ECO:0000256" key="7">
    <source>
        <dbReference type="ARBA" id="ARBA00022755"/>
    </source>
</evidence>
<evidence type="ECO:0000256" key="3">
    <source>
        <dbReference type="ARBA" id="ARBA00005174"/>
    </source>
</evidence>
<dbReference type="Gene3D" id="3.30.470.20">
    <property type="entry name" value="ATP-grasp fold, B domain"/>
    <property type="match status" value="1"/>
</dbReference>
<dbReference type="Proteomes" id="UP001062901">
    <property type="component" value="Unassembled WGS sequence"/>
</dbReference>
<dbReference type="Gene3D" id="3.90.600.10">
    <property type="entry name" value="Phosphoribosylglycinamide synthetase, C-terminal domain"/>
    <property type="match status" value="1"/>
</dbReference>
<dbReference type="SMART" id="SM01209">
    <property type="entry name" value="GARS_A"/>
    <property type="match status" value="1"/>
</dbReference>
<dbReference type="InterPro" id="IPR000115">
    <property type="entry name" value="PRibGlycinamide_synth"/>
</dbReference>
<dbReference type="InterPro" id="IPR020560">
    <property type="entry name" value="PRibGlycinamide_synth_C-dom"/>
</dbReference>
<dbReference type="Pfam" id="PF02843">
    <property type="entry name" value="GARS_C"/>
    <property type="match status" value="1"/>
</dbReference>
<keyword evidence="7 12" id="KW-0658">Purine biosynthesis</keyword>
<dbReference type="GO" id="GO:0016874">
    <property type="term" value="F:ligase activity"/>
    <property type="evidence" value="ECO:0007669"/>
    <property type="project" value="UniProtKB-KW"/>
</dbReference>
<dbReference type="InterPro" id="IPR020562">
    <property type="entry name" value="PRibGlycinamide_synth_N"/>
</dbReference>
<name>A0ABQ0P083_9PROT</name>
<comment type="caution">
    <text evidence="15">The sequence shown here is derived from an EMBL/GenBank/DDBJ whole genome shotgun (WGS) entry which is preliminary data.</text>
</comment>
<dbReference type="SMART" id="SM01210">
    <property type="entry name" value="GARS_C"/>
    <property type="match status" value="1"/>
</dbReference>
<evidence type="ECO:0000256" key="2">
    <source>
        <dbReference type="ARBA" id="ARBA00001946"/>
    </source>
</evidence>
<dbReference type="Pfam" id="PF01071">
    <property type="entry name" value="GARS_A"/>
    <property type="match status" value="1"/>
</dbReference>
<dbReference type="PROSITE" id="PS00184">
    <property type="entry name" value="GARS"/>
    <property type="match status" value="1"/>
</dbReference>
<dbReference type="SUPFAM" id="SSF52440">
    <property type="entry name" value="PreATP-grasp domain"/>
    <property type="match status" value="1"/>
</dbReference>
<evidence type="ECO:0000313" key="15">
    <source>
        <dbReference type="EMBL" id="GBQ07607.1"/>
    </source>
</evidence>
<dbReference type="HAMAP" id="MF_00138">
    <property type="entry name" value="GARS"/>
    <property type="match status" value="1"/>
</dbReference>
<evidence type="ECO:0000256" key="9">
    <source>
        <dbReference type="ARBA" id="ARBA00038345"/>
    </source>
</evidence>
<dbReference type="EMBL" id="BAQD01000040">
    <property type="protein sequence ID" value="GBQ07607.1"/>
    <property type="molecule type" value="Genomic_DNA"/>
</dbReference>
<dbReference type="InterPro" id="IPR011761">
    <property type="entry name" value="ATP-grasp"/>
</dbReference>
<comment type="pathway">
    <text evidence="3 12">Purine metabolism; IMP biosynthesis via de novo pathway; N(1)-(5-phospho-D-ribosyl)glycinamide from 5-phospho-alpha-D-ribose 1-diphosphate: step 2/2.</text>
</comment>
<evidence type="ECO:0000313" key="16">
    <source>
        <dbReference type="Proteomes" id="UP001062901"/>
    </source>
</evidence>
<comment type="catalytic activity">
    <reaction evidence="12">
        <text>5-phospho-beta-D-ribosylamine + glycine + ATP = N(1)-(5-phospho-beta-D-ribosyl)glycinamide + ADP + phosphate + H(+)</text>
        <dbReference type="Rhea" id="RHEA:17453"/>
        <dbReference type="ChEBI" id="CHEBI:15378"/>
        <dbReference type="ChEBI" id="CHEBI:30616"/>
        <dbReference type="ChEBI" id="CHEBI:43474"/>
        <dbReference type="ChEBI" id="CHEBI:57305"/>
        <dbReference type="ChEBI" id="CHEBI:58681"/>
        <dbReference type="ChEBI" id="CHEBI:143788"/>
        <dbReference type="ChEBI" id="CHEBI:456216"/>
        <dbReference type="EC" id="6.3.4.13"/>
    </reaction>
</comment>
<evidence type="ECO:0000256" key="5">
    <source>
        <dbReference type="ARBA" id="ARBA00022598"/>
    </source>
</evidence>
<dbReference type="PANTHER" id="PTHR43472">
    <property type="entry name" value="PHOSPHORIBOSYLAMINE--GLYCINE LIGASE"/>
    <property type="match status" value="1"/>
</dbReference>
<sequence length="411" mass="43190">MRVLLVGSGGREHALATALARSPLLETLYAAPGNPGMAESAHCVDIRADDIDALVQFAREQNIDLIVPGPEAPLVAGLTDACAQANIACAGPSQAASALEGSKAFTKEVADAAGIPTARWQRFDHDKDAALRYIREQGAPIVIKADGLAGGKGVIVAQTVEEAEHAVHQLGLPLVIEECLVGREVSLFAFCADDDAVLIGAARDHKRVGDGDTGPNTGGMGAICPPADFDRDAQEKALDLTVRPMLAEMKRRGTPFRGVIFAGLMLTEEGPKLIEYNVRFGDPEAQALLIRLESDLLPILKNLADGTLSQEAITFSEKPSIALVLAAKGYPDAPKKGGIIEGTERLETLPGVQLFHAGTALKDGKLIASGGRVLTVCATGKTPAQARARAYEAAATIQWDDKMLRSDIGAV</sequence>
<keyword evidence="5 12" id="KW-0436">Ligase</keyword>
<evidence type="ECO:0000256" key="1">
    <source>
        <dbReference type="ARBA" id="ARBA00001936"/>
    </source>
</evidence>
<dbReference type="PROSITE" id="PS50975">
    <property type="entry name" value="ATP_GRASP"/>
    <property type="match status" value="1"/>
</dbReference>
<evidence type="ECO:0000259" key="14">
    <source>
        <dbReference type="PROSITE" id="PS50975"/>
    </source>
</evidence>
<dbReference type="SUPFAM" id="SSF51246">
    <property type="entry name" value="Rudiment single hybrid motif"/>
    <property type="match status" value="1"/>
</dbReference>
<dbReference type="SUPFAM" id="SSF56059">
    <property type="entry name" value="Glutathione synthetase ATP-binding domain-like"/>
    <property type="match status" value="1"/>
</dbReference>
<organism evidence="15 16">
    <name type="scientific">Saccharibacter floricola DSM 15669</name>
    <dbReference type="NCBI Taxonomy" id="1123227"/>
    <lineage>
        <taxon>Bacteria</taxon>
        <taxon>Pseudomonadati</taxon>
        <taxon>Pseudomonadota</taxon>
        <taxon>Alphaproteobacteria</taxon>
        <taxon>Acetobacterales</taxon>
        <taxon>Acetobacteraceae</taxon>
        <taxon>Saccharibacter</taxon>
    </lineage>
</organism>
<dbReference type="InterPro" id="IPR011054">
    <property type="entry name" value="Rudment_hybrid_motif"/>
</dbReference>
<protein>
    <recommendedName>
        <fullName evidence="4 12">Phosphoribosylamine--glycine ligase</fullName>
        <ecNumber evidence="4 12">6.3.4.13</ecNumber>
    </recommendedName>
    <alternativeName>
        <fullName evidence="12">GARS</fullName>
    </alternativeName>
    <alternativeName>
        <fullName evidence="10 12">Glycinamide ribonucleotide synthetase</fullName>
    </alternativeName>
    <alternativeName>
        <fullName evidence="11 12">Phosphoribosylglycinamide synthetase</fullName>
    </alternativeName>
</protein>
<evidence type="ECO:0000256" key="4">
    <source>
        <dbReference type="ARBA" id="ARBA00013255"/>
    </source>
</evidence>
<dbReference type="Gene3D" id="3.40.50.20">
    <property type="match status" value="1"/>
</dbReference>